<organism evidence="3 4">
    <name type="scientific">Rhodophyticola porphyridii</name>
    <dbReference type="NCBI Taxonomy" id="1852017"/>
    <lineage>
        <taxon>Bacteria</taxon>
        <taxon>Pseudomonadati</taxon>
        <taxon>Pseudomonadota</taxon>
        <taxon>Alphaproteobacteria</taxon>
        <taxon>Rhodobacterales</taxon>
        <taxon>Roseobacteraceae</taxon>
        <taxon>Rhodophyticola</taxon>
    </lineage>
</organism>
<dbReference type="InterPro" id="IPR029046">
    <property type="entry name" value="LolA/LolB/LppX"/>
</dbReference>
<dbReference type="OrthoDB" id="9800501at2"/>
<dbReference type="RefSeq" id="WP_121897415.1">
    <property type="nucleotide sequence ID" value="NZ_RCNT01000003.1"/>
</dbReference>
<dbReference type="Gene3D" id="2.50.20.10">
    <property type="entry name" value="Lipoprotein localisation LolA/LolB/LppX"/>
    <property type="match status" value="1"/>
</dbReference>
<dbReference type="SUPFAM" id="SSF89392">
    <property type="entry name" value="Prokaryotic lipoproteins and lipoprotein localization factors"/>
    <property type="match status" value="1"/>
</dbReference>
<keyword evidence="1 2" id="KW-0732">Signal</keyword>
<proteinExistence type="predicted"/>
<dbReference type="Pfam" id="PF03548">
    <property type="entry name" value="LolA"/>
    <property type="match status" value="1"/>
</dbReference>
<name>A0A3L9YIJ8_9RHOB</name>
<evidence type="ECO:0000313" key="4">
    <source>
        <dbReference type="Proteomes" id="UP000281343"/>
    </source>
</evidence>
<comment type="caution">
    <text evidence="3">The sequence shown here is derived from an EMBL/GenBank/DDBJ whole genome shotgun (WGS) entry which is preliminary data.</text>
</comment>
<evidence type="ECO:0000256" key="1">
    <source>
        <dbReference type="ARBA" id="ARBA00022729"/>
    </source>
</evidence>
<accession>A0A3L9YIJ8</accession>
<gene>
    <name evidence="3" type="ORF">D9R08_07480</name>
</gene>
<feature type="chain" id="PRO_5018217071" evidence="2">
    <location>
        <begin position="21"/>
        <end position="200"/>
    </location>
</feature>
<feature type="signal peptide" evidence="2">
    <location>
        <begin position="1"/>
        <end position="20"/>
    </location>
</feature>
<dbReference type="Proteomes" id="UP000281343">
    <property type="component" value="Unassembled WGS sequence"/>
</dbReference>
<evidence type="ECO:0000256" key="2">
    <source>
        <dbReference type="SAM" id="SignalP"/>
    </source>
</evidence>
<dbReference type="EMBL" id="RCNT01000003">
    <property type="protein sequence ID" value="RMA42630.1"/>
    <property type="molecule type" value="Genomic_DNA"/>
</dbReference>
<sequence length="200" mass="21612">MKRFLLSVALMTATALPAWAQAIPLSQLSAYLNSLQTAEGEFTQINADGSISNGTIYLHRPGRVRFEYGGGDDDLLVIAGGGQVAIFDGRSNSRPEQYPLQRTPLHLILAQNVDLGRSGMVVGHESDGTSTRVVAQDPENPEIGQITLVFTGSPVELRQWVITDETGSETTVILRGLETGGRMGARLFNIPQEIASRGYE</sequence>
<keyword evidence="4" id="KW-1185">Reference proteome</keyword>
<dbReference type="InterPro" id="IPR004564">
    <property type="entry name" value="OM_lipoprot_carrier_LolA-like"/>
</dbReference>
<dbReference type="AlphaFoldDB" id="A0A3L9YIJ8"/>
<reference evidence="3 4" key="1">
    <citation type="submission" date="2018-10" db="EMBL/GenBank/DDBJ databases">
        <authorList>
            <person name="Jung H.S."/>
            <person name="Jeon C.O."/>
        </authorList>
    </citation>
    <scope>NUCLEOTIDE SEQUENCE [LARGE SCALE GENOMIC DNA]</scope>
    <source>
        <strain evidence="3 4">MA-7-27</strain>
    </source>
</reference>
<dbReference type="PANTHER" id="PTHR35869">
    <property type="entry name" value="OUTER-MEMBRANE LIPOPROTEIN CARRIER PROTEIN"/>
    <property type="match status" value="1"/>
</dbReference>
<protein>
    <submittedName>
        <fullName evidence="3">Outer membrane lipoprotein carrier protein LolA</fullName>
    </submittedName>
</protein>
<keyword evidence="3" id="KW-0449">Lipoprotein</keyword>
<dbReference type="PANTHER" id="PTHR35869:SF1">
    <property type="entry name" value="OUTER-MEMBRANE LIPOPROTEIN CARRIER PROTEIN"/>
    <property type="match status" value="1"/>
</dbReference>
<evidence type="ECO:0000313" key="3">
    <source>
        <dbReference type="EMBL" id="RMA42630.1"/>
    </source>
</evidence>
<dbReference type="CDD" id="cd16325">
    <property type="entry name" value="LolA"/>
    <property type="match status" value="1"/>
</dbReference>